<name>A0ABX9DPQ5_9BACT</name>
<comment type="caution">
    <text evidence="1">The sequence shown here is derived from an EMBL/GenBank/DDBJ whole genome shotgun (WGS) entry which is preliminary data.</text>
</comment>
<evidence type="ECO:0000313" key="1">
    <source>
        <dbReference type="EMBL" id="RAS44306.1"/>
    </source>
</evidence>
<organism evidence="1 2">
    <name type="scientific">Prevotella pallens</name>
    <dbReference type="NCBI Taxonomy" id="60133"/>
    <lineage>
        <taxon>Bacteria</taxon>
        <taxon>Pseudomonadati</taxon>
        <taxon>Bacteroidota</taxon>
        <taxon>Bacteroidia</taxon>
        <taxon>Bacteroidales</taxon>
        <taxon>Prevotellaceae</taxon>
        <taxon>Prevotella</taxon>
    </lineage>
</organism>
<keyword evidence="2" id="KW-1185">Reference proteome</keyword>
<proteinExistence type="predicted"/>
<evidence type="ECO:0000313" key="2">
    <source>
        <dbReference type="Proteomes" id="UP000249852"/>
    </source>
</evidence>
<dbReference type="Proteomes" id="UP000249852">
    <property type="component" value="Unassembled WGS sequence"/>
</dbReference>
<sequence length="61" mass="6677">MKKYLKPCIEVTTVSTECQLLAGSGVSVSNQNFEIQPGQTLGSPAKEFAPRDFKDAEIMEL</sequence>
<reference evidence="1 2" key="1">
    <citation type="submission" date="2018-06" db="EMBL/GenBank/DDBJ databases">
        <title>Genomic Encyclopedia of Archaeal and Bacterial Type Strains, Phase II (KMG-II): from individual species to whole genera.</title>
        <authorList>
            <person name="Goeker M."/>
        </authorList>
    </citation>
    <scope>NUCLEOTIDE SEQUENCE [LARGE SCALE GENOMIC DNA]</scope>
    <source>
        <strain evidence="1 2">DSM 18710</strain>
    </source>
</reference>
<dbReference type="EMBL" id="QLTQ01000017">
    <property type="protein sequence ID" value="RAS44306.1"/>
    <property type="molecule type" value="Genomic_DNA"/>
</dbReference>
<protein>
    <submittedName>
        <fullName evidence="1">Uncharacterized protein</fullName>
    </submittedName>
</protein>
<dbReference type="RefSeq" id="WP_006045740.1">
    <property type="nucleotide sequence ID" value="NZ_CAJPLF010000085.1"/>
</dbReference>
<accession>A0ABX9DPQ5</accession>
<gene>
    <name evidence="1" type="ORF">BC673_11735</name>
</gene>